<dbReference type="AlphaFoldDB" id="A0A6A6JTW6"/>
<proteinExistence type="predicted"/>
<dbReference type="RefSeq" id="XP_033655998.1">
    <property type="nucleotide sequence ID" value="XM_033794172.1"/>
</dbReference>
<dbReference type="Proteomes" id="UP000800097">
    <property type="component" value="Unassembled WGS sequence"/>
</dbReference>
<reference evidence="2" key="1">
    <citation type="journal article" date="2020" name="Stud. Mycol.">
        <title>101 Dothideomycetes genomes: a test case for predicting lifestyles and emergence of pathogens.</title>
        <authorList>
            <person name="Haridas S."/>
            <person name="Albert R."/>
            <person name="Binder M."/>
            <person name="Bloem J."/>
            <person name="Labutti K."/>
            <person name="Salamov A."/>
            <person name="Andreopoulos B."/>
            <person name="Baker S."/>
            <person name="Barry K."/>
            <person name="Bills G."/>
            <person name="Bluhm B."/>
            <person name="Cannon C."/>
            <person name="Castanera R."/>
            <person name="Culley D."/>
            <person name="Daum C."/>
            <person name="Ezra D."/>
            <person name="Gonzalez J."/>
            <person name="Henrissat B."/>
            <person name="Kuo A."/>
            <person name="Liang C."/>
            <person name="Lipzen A."/>
            <person name="Lutzoni F."/>
            <person name="Magnuson J."/>
            <person name="Mondo S."/>
            <person name="Nolan M."/>
            <person name="Ohm R."/>
            <person name="Pangilinan J."/>
            <person name="Park H.-J."/>
            <person name="Ramirez L."/>
            <person name="Alfaro M."/>
            <person name="Sun H."/>
            <person name="Tritt A."/>
            <person name="Yoshinaga Y."/>
            <person name="Zwiers L.-H."/>
            <person name="Turgeon B."/>
            <person name="Goodwin S."/>
            <person name="Spatafora J."/>
            <person name="Crous P."/>
            <person name="Grigoriev I."/>
        </authorList>
    </citation>
    <scope>NUCLEOTIDE SEQUENCE</scope>
    <source>
        <strain evidence="2">CBS 379.55</strain>
    </source>
</reference>
<name>A0A6A6JTW6_WESOR</name>
<keyword evidence="3" id="KW-1185">Reference proteome</keyword>
<dbReference type="GeneID" id="54547347"/>
<evidence type="ECO:0000313" key="3">
    <source>
        <dbReference type="Proteomes" id="UP000800097"/>
    </source>
</evidence>
<feature type="region of interest" description="Disordered" evidence="1">
    <location>
        <begin position="123"/>
        <end position="184"/>
    </location>
</feature>
<gene>
    <name evidence="2" type="ORF">EI97DRAFT_255305</name>
</gene>
<evidence type="ECO:0000313" key="2">
    <source>
        <dbReference type="EMBL" id="KAF2278459.1"/>
    </source>
</evidence>
<evidence type="ECO:0000256" key="1">
    <source>
        <dbReference type="SAM" id="MobiDB-lite"/>
    </source>
</evidence>
<protein>
    <submittedName>
        <fullName evidence="2">Uncharacterized protein</fullName>
    </submittedName>
</protein>
<feature type="compositionally biased region" description="Basic and acidic residues" evidence="1">
    <location>
        <begin position="171"/>
        <end position="184"/>
    </location>
</feature>
<organism evidence="2 3">
    <name type="scientific">Westerdykella ornata</name>
    <dbReference type="NCBI Taxonomy" id="318751"/>
    <lineage>
        <taxon>Eukaryota</taxon>
        <taxon>Fungi</taxon>
        <taxon>Dikarya</taxon>
        <taxon>Ascomycota</taxon>
        <taxon>Pezizomycotina</taxon>
        <taxon>Dothideomycetes</taxon>
        <taxon>Pleosporomycetidae</taxon>
        <taxon>Pleosporales</taxon>
        <taxon>Sporormiaceae</taxon>
        <taxon>Westerdykella</taxon>
    </lineage>
</organism>
<dbReference type="EMBL" id="ML986488">
    <property type="protein sequence ID" value="KAF2278459.1"/>
    <property type="molecule type" value="Genomic_DNA"/>
</dbReference>
<accession>A0A6A6JTW6</accession>
<sequence length="184" mass="20624">MQETEKLLTHTLHNLSPSLRLRRQPLKKKCMREQGEAGGQTSLAIITVGKRGPFSHFAPTTLLATRAQQYVLLFVPQARPGRVLHACFNYTHSLIHSSCNISPSLPPPSYPLLHLYASESPNPNKPFTFSPPKQRPNGTFMTKAGRDSSGIMNEKGPKRKKRSNASPKHQQILEKLKSKHQDRA</sequence>